<dbReference type="Proteomes" id="UP000095281">
    <property type="component" value="Unplaced"/>
</dbReference>
<protein>
    <submittedName>
        <fullName evidence="2">L-Fucosyltransferase</fullName>
    </submittedName>
</protein>
<reference evidence="2" key="1">
    <citation type="submission" date="2016-11" db="UniProtKB">
        <authorList>
            <consortium name="WormBaseParasite"/>
        </authorList>
    </citation>
    <scope>IDENTIFICATION</scope>
</reference>
<sequence length="241" mass="28508">MSEIENTGVDMYFATNYCDAYLITASTSTYAWWIAFLMPKEVPVFYYDCHLLECKHITKKDYFLPKWQGINYNYFVQGNKLREKEENEVNETLFYYQKWLEPLDSFRKIPEYEKFVLSEKMNGRLGNQMFRFATLYAIGQMTNRTPVYGYNDCQMINYDEELSVLFPNFHSRIYFLKEDFNDTYNYPFATDCCDLIDTNVGDNSSYKICVHTRVGDFIGKGESKIGEVSTAIERIIKNHKV</sequence>
<dbReference type="PANTHER" id="PTHR22898:SF3">
    <property type="entry name" value="ALPHA-1,2-FUCOSYLTRANSFERASE-RELATED"/>
    <property type="match status" value="1"/>
</dbReference>
<dbReference type="WBParaSite" id="MhA1_Contig715.frz3.gene13">
    <property type="protein sequence ID" value="MhA1_Contig715.frz3.gene13"/>
    <property type="gene ID" value="MhA1_Contig715.frz3.gene13"/>
</dbReference>
<evidence type="ECO:0000313" key="1">
    <source>
        <dbReference type="Proteomes" id="UP000095281"/>
    </source>
</evidence>
<dbReference type="InterPro" id="IPR052501">
    <property type="entry name" value="Alpha-1-2_FucT"/>
</dbReference>
<accession>A0A1I8BXG8</accession>
<dbReference type="AlphaFoldDB" id="A0A1I8BXG8"/>
<keyword evidence="1" id="KW-1185">Reference proteome</keyword>
<evidence type="ECO:0000313" key="2">
    <source>
        <dbReference type="WBParaSite" id="MhA1_Contig715.frz3.gene13"/>
    </source>
</evidence>
<dbReference type="PANTHER" id="PTHR22898">
    <property type="entry name" value="UNCHARACTERIZED GLYCOSOL TRANSFERASE-RELATED"/>
    <property type="match status" value="1"/>
</dbReference>
<proteinExistence type="predicted"/>
<organism evidence="1 2">
    <name type="scientific">Meloidogyne hapla</name>
    <name type="common">Root-knot nematode worm</name>
    <dbReference type="NCBI Taxonomy" id="6305"/>
    <lineage>
        <taxon>Eukaryota</taxon>
        <taxon>Metazoa</taxon>
        <taxon>Ecdysozoa</taxon>
        <taxon>Nematoda</taxon>
        <taxon>Chromadorea</taxon>
        <taxon>Rhabditida</taxon>
        <taxon>Tylenchina</taxon>
        <taxon>Tylenchomorpha</taxon>
        <taxon>Tylenchoidea</taxon>
        <taxon>Meloidogynidae</taxon>
        <taxon>Meloidogyninae</taxon>
        <taxon>Meloidogyne</taxon>
    </lineage>
</organism>
<name>A0A1I8BXG8_MELHA</name>